<feature type="signal peptide" evidence="8">
    <location>
        <begin position="1"/>
        <end position="24"/>
    </location>
</feature>
<comment type="caution">
    <text evidence="9">The sequence shown here is derived from an EMBL/GenBank/DDBJ whole genome shotgun (WGS) entry which is preliminary data.</text>
</comment>
<dbReference type="Gene3D" id="2.40.160.60">
    <property type="entry name" value="Outer membrane protein transport protein (OMPP1/FadL/TodX)"/>
    <property type="match status" value="1"/>
</dbReference>
<keyword evidence="3" id="KW-1134">Transmembrane beta strand</keyword>
<evidence type="ECO:0000313" key="10">
    <source>
        <dbReference type="Proteomes" id="UP000521868"/>
    </source>
</evidence>
<dbReference type="EMBL" id="VTOX01000005">
    <property type="protein sequence ID" value="NKE67033.1"/>
    <property type="molecule type" value="Genomic_DNA"/>
</dbReference>
<dbReference type="Pfam" id="PF03349">
    <property type="entry name" value="Toluene_X"/>
    <property type="match status" value="1"/>
</dbReference>
<evidence type="ECO:0000256" key="1">
    <source>
        <dbReference type="ARBA" id="ARBA00004571"/>
    </source>
</evidence>
<keyword evidence="7" id="KW-0998">Cell outer membrane</keyword>
<evidence type="ECO:0000256" key="7">
    <source>
        <dbReference type="ARBA" id="ARBA00023237"/>
    </source>
</evidence>
<organism evidence="9 10">
    <name type="scientific">Ramlibacter lithotrophicus</name>
    <dbReference type="NCBI Taxonomy" id="2606681"/>
    <lineage>
        <taxon>Bacteria</taxon>
        <taxon>Pseudomonadati</taxon>
        <taxon>Pseudomonadota</taxon>
        <taxon>Betaproteobacteria</taxon>
        <taxon>Burkholderiales</taxon>
        <taxon>Comamonadaceae</taxon>
        <taxon>Ramlibacter</taxon>
    </lineage>
</organism>
<keyword evidence="10" id="KW-1185">Reference proteome</keyword>
<dbReference type="PANTHER" id="PTHR35093:SF8">
    <property type="entry name" value="OUTER MEMBRANE PROTEIN NMB0088-RELATED"/>
    <property type="match status" value="1"/>
</dbReference>
<dbReference type="PANTHER" id="PTHR35093">
    <property type="entry name" value="OUTER MEMBRANE PROTEIN NMB0088-RELATED"/>
    <property type="match status" value="1"/>
</dbReference>
<dbReference type="GO" id="GO:0015483">
    <property type="term" value="F:long-chain fatty acid transporting porin activity"/>
    <property type="evidence" value="ECO:0007669"/>
    <property type="project" value="TreeGrafter"/>
</dbReference>
<keyword evidence="5 8" id="KW-0732">Signal</keyword>
<dbReference type="SUPFAM" id="SSF56935">
    <property type="entry name" value="Porins"/>
    <property type="match status" value="1"/>
</dbReference>
<keyword evidence="6" id="KW-0472">Membrane</keyword>
<dbReference type="Proteomes" id="UP000521868">
    <property type="component" value="Unassembled WGS sequence"/>
</dbReference>
<evidence type="ECO:0000256" key="8">
    <source>
        <dbReference type="SAM" id="SignalP"/>
    </source>
</evidence>
<protein>
    <submittedName>
        <fullName evidence="9">Long-chain fatty acid transporter</fullName>
    </submittedName>
</protein>
<evidence type="ECO:0000256" key="2">
    <source>
        <dbReference type="ARBA" id="ARBA00008163"/>
    </source>
</evidence>
<dbReference type="InterPro" id="IPR005017">
    <property type="entry name" value="OMPP1/FadL/TodX"/>
</dbReference>
<dbReference type="GO" id="GO:0009279">
    <property type="term" value="C:cell outer membrane"/>
    <property type="evidence" value="ECO:0007669"/>
    <property type="project" value="UniProtKB-SubCell"/>
</dbReference>
<accession>A0A7X6DH34</accession>
<reference evidence="9 10" key="1">
    <citation type="journal article" date="2020" name="Nature">
        <title>Bacterial chemolithoautotrophy via manganese oxidation.</title>
        <authorList>
            <person name="Yu H."/>
            <person name="Leadbetter J.R."/>
        </authorList>
    </citation>
    <scope>NUCLEOTIDE SEQUENCE [LARGE SCALE GENOMIC DNA]</scope>
    <source>
        <strain evidence="9 10">RBP-1</strain>
    </source>
</reference>
<keyword evidence="4" id="KW-0812">Transmembrane</keyword>
<evidence type="ECO:0000313" key="9">
    <source>
        <dbReference type="EMBL" id="NKE67033.1"/>
    </source>
</evidence>
<proteinExistence type="inferred from homology"/>
<evidence type="ECO:0000256" key="3">
    <source>
        <dbReference type="ARBA" id="ARBA00022452"/>
    </source>
</evidence>
<sequence>MTILKGLARLAPFAAALAAGPALATNGYFPHGYGMKALGMGGASTAMAQDSMGGATNPASMVWSGNRFDVGVNLFSPRRDARRTGAAMPSLNGFVESDSEWFLVPEGGYNRMIGNNLSVGVTVYGNGGMNTDYPGGGFNCGQGPANILCGQGSLGVDLMQLIVAPTVAYKFNERHSVGASLLLGWQRFKAEGIHAFAGMPGFSQAPGNVTNVGSDSSRGVGVRLGYFGRLTDNFDLGLAYAPRMRMSEFDKYRGLFANNGDFDIPGHFGLGVAFRPAPNWTVAADYERINYSGVPSVGRASMPQAPLGAPGGPGFGWRDIDVFILGAAWQMTPQWTVRAGYNRSENPVQPADVSFNILAPGVMKSHYTAGFTYAMAGNSEITAAFMYAPRVSVTGPSLMDAMFGPGGGGSETVRMRQFSAGLSWGKKF</sequence>
<comment type="similarity">
    <text evidence="2">Belongs to the OmpP1/FadL family.</text>
</comment>
<dbReference type="RefSeq" id="WP_168108169.1">
    <property type="nucleotide sequence ID" value="NZ_VTOX01000005.1"/>
</dbReference>
<feature type="chain" id="PRO_5031413632" evidence="8">
    <location>
        <begin position="25"/>
        <end position="428"/>
    </location>
</feature>
<dbReference type="AlphaFoldDB" id="A0A7X6DH34"/>
<name>A0A7X6DH34_9BURK</name>
<comment type="subcellular location">
    <subcellularLocation>
        <location evidence="1">Cell outer membrane</location>
        <topology evidence="1">Multi-pass membrane protein</topology>
    </subcellularLocation>
</comment>
<evidence type="ECO:0000256" key="4">
    <source>
        <dbReference type="ARBA" id="ARBA00022692"/>
    </source>
</evidence>
<evidence type="ECO:0000256" key="5">
    <source>
        <dbReference type="ARBA" id="ARBA00022729"/>
    </source>
</evidence>
<evidence type="ECO:0000256" key="6">
    <source>
        <dbReference type="ARBA" id="ARBA00023136"/>
    </source>
</evidence>
<gene>
    <name evidence="9" type="ORF">RAMLITH_14485</name>
</gene>